<dbReference type="Proteomes" id="UP001470230">
    <property type="component" value="Unassembled WGS sequence"/>
</dbReference>
<proteinExistence type="predicted"/>
<keyword evidence="2" id="KW-1185">Reference proteome</keyword>
<sequence length="1006" mass="117829">MDKKASVSLLKLKDQPYLYLFVDPKTKNGHTYLIYIDKEYGGTNSASIPKVDLNPEINYKNYTKILLNEFLIGAYYKNGRELIICTADTQIQTSSNRATINLFDRVVYRVNKLKFYNVSKDTCIEARRPDLYFSPEVDITGDLPYSDPITDYKNVLDNNNKFCWNKELIRPFSKFFGTPCVVLLQGNIEAMFDDEPKIIYMSKFIQNDPFNFNIYRGNEERECRCELIFPPIGTFSQTSHSWTIIKSNEELHNEDEEDKDETNLKHVKRYFNEEKMKYIRFNIQDKFTKGKQFDQYQLFEDKLSQKMLCEFKFFYSTYQKYQKQKKTFYLIGNDLKQLANVSLFYCFCYIHDICIFSNSNPRLFNEGTNSAVQIPIKETLFHFLTKCVYNTTAVMNSGKYIVLSNLRKSDIQPDFYTKSDEFFIFQNFSKSEKFELDPLHTVSTYFKPNGSTNLIKMKVHFQEELVLCHFSIRLRHRDPNLVITMRITVDNDTTNHFPFCPKVLLPNPESEEVYVYKLREIADTSLLYPVDYKCFQKTRFVTFHFNVKNEGKLVDITVKDFEKIIRFSDLTFVVKRPINKQPQFELVNNHEDEDENEERYKSCPCLDGIVKKEEISISTIQNFELTRMVNGVFDYYKCNYLIINQISPVWYDFRSYFYRKFNSPNICPFCDSKLPSSQNIFYEVYQNCPLFIYQVPNLTENSFPVCEKCHKEYLSNHGFSNDKDIQTISSGLISSFVNQHKNKNKNNLININEYIDRNVIELPAIEDTKALISQNVNVYRYSLSNVTKSDVEELFTKEGTDKIKFAKEFSILIFFQSVVIIDSIDITVEPENSISYTTIDPNGGAFQPGSTKFTTLELRFTPKKRNNGQEISLKKVEILGSFLPPQKVPSVGSQSNIKLTNFSLFDCKSKYDDKFKSVQTLEYNGIVKGYRIQVNKGQKLTSLAIVYYHGAKFKGRHFIMLPSQIYSENKVFEFPADFSEEHDTVKIFHLDRQACDSVNVKIITKK</sequence>
<reference evidence="1 2" key="1">
    <citation type="submission" date="2024-04" db="EMBL/GenBank/DDBJ databases">
        <title>Tritrichomonas musculus Genome.</title>
        <authorList>
            <person name="Alves-Ferreira E."/>
            <person name="Grigg M."/>
            <person name="Lorenzi H."/>
            <person name="Galac M."/>
        </authorList>
    </citation>
    <scope>NUCLEOTIDE SEQUENCE [LARGE SCALE GENOMIC DNA]</scope>
    <source>
        <strain evidence="1 2">EAF2021</strain>
    </source>
</reference>
<name>A0ABR2JKP2_9EUKA</name>
<organism evidence="1 2">
    <name type="scientific">Tritrichomonas musculus</name>
    <dbReference type="NCBI Taxonomy" id="1915356"/>
    <lineage>
        <taxon>Eukaryota</taxon>
        <taxon>Metamonada</taxon>
        <taxon>Parabasalia</taxon>
        <taxon>Tritrichomonadida</taxon>
        <taxon>Tritrichomonadidae</taxon>
        <taxon>Tritrichomonas</taxon>
    </lineage>
</organism>
<dbReference type="EMBL" id="JAPFFF010000011">
    <property type="protein sequence ID" value="KAK8878473.1"/>
    <property type="molecule type" value="Genomic_DNA"/>
</dbReference>
<gene>
    <name evidence="1" type="ORF">M9Y10_005246</name>
</gene>
<evidence type="ECO:0000313" key="2">
    <source>
        <dbReference type="Proteomes" id="UP001470230"/>
    </source>
</evidence>
<accession>A0ABR2JKP2</accession>
<evidence type="ECO:0000313" key="1">
    <source>
        <dbReference type="EMBL" id="KAK8878473.1"/>
    </source>
</evidence>
<protein>
    <submittedName>
        <fullName evidence="1">Uncharacterized protein</fullName>
    </submittedName>
</protein>
<comment type="caution">
    <text evidence="1">The sequence shown here is derived from an EMBL/GenBank/DDBJ whole genome shotgun (WGS) entry which is preliminary data.</text>
</comment>